<dbReference type="InterPro" id="IPR002509">
    <property type="entry name" value="NODB_dom"/>
</dbReference>
<feature type="domain" description="NodB homology" evidence="1">
    <location>
        <begin position="46"/>
        <end position="224"/>
    </location>
</feature>
<comment type="caution">
    <text evidence="2">The sequence shown here is derived from an EMBL/GenBank/DDBJ whole genome shotgun (WGS) entry which is preliminary data.</text>
</comment>
<dbReference type="GO" id="GO:0005975">
    <property type="term" value="P:carbohydrate metabolic process"/>
    <property type="evidence" value="ECO:0007669"/>
    <property type="project" value="InterPro"/>
</dbReference>
<dbReference type="PANTHER" id="PTHR10587">
    <property type="entry name" value="GLYCOSYL TRANSFERASE-RELATED"/>
    <property type="match status" value="1"/>
</dbReference>
<dbReference type="Gene3D" id="3.20.20.370">
    <property type="entry name" value="Glycoside hydrolase/deacetylase"/>
    <property type="match status" value="1"/>
</dbReference>
<protein>
    <submittedName>
        <fullName evidence="2">Polysaccharide deacetylase</fullName>
    </submittedName>
</protein>
<dbReference type="SUPFAM" id="SSF88713">
    <property type="entry name" value="Glycoside hydrolase/deacetylase"/>
    <property type="match status" value="1"/>
</dbReference>
<dbReference type="Proteomes" id="UP000233375">
    <property type="component" value="Unassembled WGS sequence"/>
</dbReference>
<dbReference type="Pfam" id="PF01522">
    <property type="entry name" value="Polysacc_deac_1"/>
    <property type="match status" value="1"/>
</dbReference>
<gene>
    <name evidence="2" type="ORF">CWS01_08205</name>
</gene>
<accession>A0A2N0Z3F4</accession>
<dbReference type="AlphaFoldDB" id="A0A2N0Z3F4"/>
<dbReference type="InterPro" id="IPR011330">
    <property type="entry name" value="Glyco_hydro/deAcase_b/a-brl"/>
</dbReference>
<dbReference type="OrthoDB" id="9812065at2"/>
<evidence type="ECO:0000313" key="2">
    <source>
        <dbReference type="EMBL" id="PKG24044.1"/>
    </source>
</evidence>
<evidence type="ECO:0000259" key="1">
    <source>
        <dbReference type="PROSITE" id="PS51677"/>
    </source>
</evidence>
<dbReference type="PROSITE" id="PS51677">
    <property type="entry name" value="NODB"/>
    <property type="match status" value="1"/>
</dbReference>
<dbReference type="EMBL" id="PISE01000016">
    <property type="protein sequence ID" value="PKG24044.1"/>
    <property type="molecule type" value="Genomic_DNA"/>
</dbReference>
<reference evidence="2 3" key="1">
    <citation type="journal article" date="2003" name="Int. J. Syst. Evol. Microbiol.">
        <title>Bacillus nealsonii sp. nov., isolated from a spacecraft-assembly facility, whose spores are gamma-radiation resistant.</title>
        <authorList>
            <person name="Venkateswaran K."/>
            <person name="Kempf M."/>
            <person name="Chen F."/>
            <person name="Satomi M."/>
            <person name="Nicholson W."/>
            <person name="Kern R."/>
        </authorList>
    </citation>
    <scope>NUCLEOTIDE SEQUENCE [LARGE SCALE GENOMIC DNA]</scope>
    <source>
        <strain evidence="2 3">FO-92</strain>
    </source>
</reference>
<evidence type="ECO:0000313" key="3">
    <source>
        <dbReference type="Proteomes" id="UP000233375"/>
    </source>
</evidence>
<sequence>MKKKWIYSGCAIICLAILLAASYKLMNSRSFQVFGGITAKADTKEKVVALTFDDGPSGNVKEILSILQHYNIKATFFLIGNEIEKYPNETKSIVEAGHQVGNHTYSHKRMVFKSPSYIKTEIDKTDKLIKEAGYNKEIVFRPPNGKKLIGLPYYLHKINKKTITWNLEPDTYYDSAQEKIDYAIKNIKPGSIVLMHPMYDQTGSELQAIEGIIKELKKKDYSFVTVNELRSY</sequence>
<organism evidence="2 3">
    <name type="scientific">Niallia nealsonii</name>
    <dbReference type="NCBI Taxonomy" id="115979"/>
    <lineage>
        <taxon>Bacteria</taxon>
        <taxon>Bacillati</taxon>
        <taxon>Bacillota</taxon>
        <taxon>Bacilli</taxon>
        <taxon>Bacillales</taxon>
        <taxon>Bacillaceae</taxon>
        <taxon>Niallia</taxon>
    </lineage>
</organism>
<name>A0A2N0Z3F4_9BACI</name>
<dbReference type="GO" id="GO:0016810">
    <property type="term" value="F:hydrolase activity, acting on carbon-nitrogen (but not peptide) bonds"/>
    <property type="evidence" value="ECO:0007669"/>
    <property type="project" value="InterPro"/>
</dbReference>
<dbReference type="InterPro" id="IPR050248">
    <property type="entry name" value="Polysacc_deacetylase_ArnD"/>
</dbReference>
<keyword evidence="3" id="KW-1185">Reference proteome</keyword>
<dbReference type="RefSeq" id="WP_101176707.1">
    <property type="nucleotide sequence ID" value="NZ_PISE01000016.1"/>
</dbReference>
<dbReference type="PANTHER" id="PTHR10587:SF125">
    <property type="entry name" value="POLYSACCHARIDE DEACETYLASE YHEN-RELATED"/>
    <property type="match status" value="1"/>
</dbReference>
<proteinExistence type="predicted"/>